<dbReference type="SUPFAM" id="SSF53300">
    <property type="entry name" value="vWA-like"/>
    <property type="match status" value="1"/>
</dbReference>
<proteinExistence type="predicted"/>
<feature type="transmembrane region" description="Helical" evidence="1">
    <location>
        <begin position="307"/>
        <end position="326"/>
    </location>
</feature>
<feature type="transmembrane region" description="Helical" evidence="1">
    <location>
        <begin position="6"/>
        <end position="27"/>
    </location>
</feature>
<dbReference type="EMBL" id="CP104874">
    <property type="protein sequence ID" value="WWF06614.1"/>
    <property type="molecule type" value="Genomic_DNA"/>
</dbReference>
<name>A0ABZ2FH00_9MICO</name>
<sequence>MGLTWWWLTLLIVLVLLVVAGLGWWLAGRDTAAKDAVLVAHSARLTRLPAYRAAISRQRVRLLGIAAVIGLTVLPLAVAAGRPGTTETIDPEKNNRDIMLCLDVSGSMFTTDQAVLNDFAEIVGRFRGERIGLVLFNNQAVTAFPLTDDYELVEEQLKGYADGFSLFGGEGEYNPIDGTFNQKILASSLVGDGLASCVLNFDHLDQERPRAIILGTDNEVHGDGVYSLGEATDLAVERKVRVYALNPQPYGANHSTLSAATERTGGRTWGLDQAGATEEVTSNIEELEAARLPDVAPVHVRTDLPTLWLSFGLLGLVVLYPLLWWWRR</sequence>
<dbReference type="InterPro" id="IPR036465">
    <property type="entry name" value="vWFA_dom_sf"/>
</dbReference>
<evidence type="ECO:0000256" key="1">
    <source>
        <dbReference type="SAM" id="Phobius"/>
    </source>
</evidence>
<feature type="transmembrane region" description="Helical" evidence="1">
    <location>
        <begin position="62"/>
        <end position="81"/>
    </location>
</feature>
<dbReference type="Proteomes" id="UP001381003">
    <property type="component" value="Chromosome"/>
</dbReference>
<protein>
    <submittedName>
        <fullName evidence="3">VWA domain-containing protein</fullName>
    </submittedName>
</protein>
<reference evidence="3 4" key="1">
    <citation type="submission" date="2022-09" db="EMBL/GenBank/DDBJ databases">
        <title>Complete genome sequence of Janibacter terrae strain COS04-44, PCL-degrading bacteria isolated from oil spilled coast.</title>
        <authorList>
            <person name="Park H."/>
            <person name="Kim J.Y."/>
            <person name="An S.H."/>
            <person name="Lee C.M."/>
            <person name="Weon H.-Y."/>
        </authorList>
    </citation>
    <scope>NUCLEOTIDE SEQUENCE [LARGE SCALE GENOMIC DNA]</scope>
    <source>
        <strain evidence="3 4">COS04-44</strain>
    </source>
</reference>
<keyword evidence="4" id="KW-1185">Reference proteome</keyword>
<dbReference type="Gene3D" id="3.40.50.410">
    <property type="entry name" value="von Willebrand factor, type A domain"/>
    <property type="match status" value="1"/>
</dbReference>
<gene>
    <name evidence="3" type="ORF">N5P18_07015</name>
</gene>
<feature type="domain" description="VWFA" evidence="2">
    <location>
        <begin position="98"/>
        <end position="161"/>
    </location>
</feature>
<evidence type="ECO:0000313" key="3">
    <source>
        <dbReference type="EMBL" id="WWF06614.1"/>
    </source>
</evidence>
<keyword evidence="1" id="KW-0812">Transmembrane</keyword>
<dbReference type="InterPro" id="IPR002035">
    <property type="entry name" value="VWF_A"/>
</dbReference>
<evidence type="ECO:0000259" key="2">
    <source>
        <dbReference type="Pfam" id="PF13519"/>
    </source>
</evidence>
<evidence type="ECO:0000313" key="4">
    <source>
        <dbReference type="Proteomes" id="UP001381003"/>
    </source>
</evidence>
<keyword evidence="1" id="KW-0472">Membrane</keyword>
<organism evidence="3 4">
    <name type="scientific">Janibacter terrae</name>
    <dbReference type="NCBI Taxonomy" id="103817"/>
    <lineage>
        <taxon>Bacteria</taxon>
        <taxon>Bacillati</taxon>
        <taxon>Actinomycetota</taxon>
        <taxon>Actinomycetes</taxon>
        <taxon>Micrococcales</taxon>
        <taxon>Intrasporangiaceae</taxon>
        <taxon>Janibacter</taxon>
    </lineage>
</organism>
<dbReference type="RefSeq" id="WP_170307643.1">
    <property type="nucleotide sequence ID" value="NZ_CP104874.1"/>
</dbReference>
<accession>A0ABZ2FH00</accession>
<dbReference type="Pfam" id="PF13519">
    <property type="entry name" value="VWA_2"/>
    <property type="match status" value="1"/>
</dbReference>
<keyword evidence="1" id="KW-1133">Transmembrane helix</keyword>